<feature type="domain" description="P-type ATPase N-terminal" evidence="3">
    <location>
        <begin position="23"/>
        <end position="79"/>
    </location>
</feature>
<dbReference type="GeneID" id="25568299"/>
<keyword evidence="1" id="KW-1133">Transmembrane helix</keyword>
<evidence type="ECO:0000256" key="1">
    <source>
        <dbReference type="SAM" id="Phobius"/>
    </source>
</evidence>
<feature type="domain" description="P-type ATPase A" evidence="2">
    <location>
        <begin position="109"/>
        <end position="256"/>
    </location>
</feature>
<dbReference type="RefSeq" id="XP_013753988.1">
    <property type="nucleotide sequence ID" value="XM_013898534.1"/>
</dbReference>
<protein>
    <submittedName>
        <fullName evidence="4">Uncharacterized protein</fullName>
    </submittedName>
</protein>
<keyword evidence="1" id="KW-0472">Membrane</keyword>
<evidence type="ECO:0000313" key="4">
    <source>
        <dbReference type="EMBL" id="KNC54170.1"/>
    </source>
</evidence>
<dbReference type="SUPFAM" id="SSF81665">
    <property type="entry name" value="Calcium ATPase, transmembrane domain M"/>
    <property type="match status" value="1"/>
</dbReference>
<dbReference type="PANTHER" id="PTHR24092:SF19">
    <property type="entry name" value="PHOSPHOLIPID-TRANSPORTING ATPASE"/>
    <property type="match status" value="1"/>
</dbReference>
<feature type="transmembrane region" description="Helical" evidence="1">
    <location>
        <begin position="277"/>
        <end position="298"/>
    </location>
</feature>
<dbReference type="InterPro" id="IPR059000">
    <property type="entry name" value="ATPase_P-type_domA"/>
</dbReference>
<accession>A0A0L0DPI3</accession>
<evidence type="ECO:0000313" key="5">
    <source>
        <dbReference type="Proteomes" id="UP000054408"/>
    </source>
</evidence>
<proteinExistence type="predicted"/>
<dbReference type="GO" id="GO:0140326">
    <property type="term" value="F:ATPase-coupled intramembrane lipid transporter activity"/>
    <property type="evidence" value="ECO:0007669"/>
    <property type="project" value="TreeGrafter"/>
</dbReference>
<organism evidence="4 5">
    <name type="scientific">Thecamonas trahens ATCC 50062</name>
    <dbReference type="NCBI Taxonomy" id="461836"/>
    <lineage>
        <taxon>Eukaryota</taxon>
        <taxon>Apusozoa</taxon>
        <taxon>Apusomonadida</taxon>
        <taxon>Apusomonadidae</taxon>
        <taxon>Thecamonas</taxon>
    </lineage>
</organism>
<dbReference type="Proteomes" id="UP000054408">
    <property type="component" value="Unassembled WGS sequence"/>
</dbReference>
<evidence type="ECO:0000259" key="3">
    <source>
        <dbReference type="Pfam" id="PF16209"/>
    </source>
</evidence>
<dbReference type="InterPro" id="IPR008250">
    <property type="entry name" value="ATPase_P-typ_transduc_dom_A_sf"/>
</dbReference>
<dbReference type="PANTHER" id="PTHR24092">
    <property type="entry name" value="PROBABLE PHOSPHOLIPID-TRANSPORTING ATPASE"/>
    <property type="match status" value="1"/>
</dbReference>
<evidence type="ECO:0000259" key="2">
    <source>
        <dbReference type="Pfam" id="PF00122"/>
    </source>
</evidence>
<dbReference type="OrthoDB" id="377733at2759"/>
<feature type="transmembrane region" description="Helical" evidence="1">
    <location>
        <begin position="318"/>
        <end position="337"/>
    </location>
</feature>
<dbReference type="SUPFAM" id="SSF81653">
    <property type="entry name" value="Calcium ATPase, transduction domain A"/>
    <property type="match status" value="1"/>
</dbReference>
<dbReference type="eggNOG" id="KOG0206">
    <property type="taxonomic scope" value="Eukaryota"/>
</dbReference>
<dbReference type="Pfam" id="PF16209">
    <property type="entry name" value="PhoLip_ATPase_N"/>
    <property type="match status" value="1"/>
</dbReference>
<gene>
    <name evidence="4" type="ORF">AMSG_09954</name>
</gene>
<dbReference type="GO" id="GO:0045332">
    <property type="term" value="P:phospholipid translocation"/>
    <property type="evidence" value="ECO:0007669"/>
    <property type="project" value="TreeGrafter"/>
</dbReference>
<dbReference type="EMBL" id="GL349486">
    <property type="protein sequence ID" value="KNC54170.1"/>
    <property type="molecule type" value="Genomic_DNA"/>
</dbReference>
<dbReference type="Gene3D" id="2.70.150.10">
    <property type="entry name" value="Calcium-transporting ATPase, cytoplasmic transduction domain A"/>
    <property type="match status" value="1"/>
</dbReference>
<dbReference type="Pfam" id="PF00122">
    <property type="entry name" value="E1-E2_ATPase"/>
    <property type="match status" value="1"/>
</dbReference>
<dbReference type="OMA" id="INSHAYG"/>
<reference evidence="4 5" key="1">
    <citation type="submission" date="2010-05" db="EMBL/GenBank/DDBJ databases">
        <title>The Genome Sequence of Thecamonas trahens ATCC 50062.</title>
        <authorList>
            <consortium name="The Broad Institute Genome Sequencing Platform"/>
            <person name="Russ C."/>
            <person name="Cuomo C."/>
            <person name="Shea T."/>
            <person name="Young S.K."/>
            <person name="Zeng Q."/>
            <person name="Koehrsen M."/>
            <person name="Haas B."/>
            <person name="Borodovsky M."/>
            <person name="Guigo R."/>
            <person name="Alvarado L."/>
            <person name="Berlin A."/>
            <person name="Bochicchio J."/>
            <person name="Borenstein D."/>
            <person name="Chapman S."/>
            <person name="Chen Z."/>
            <person name="Freedman E."/>
            <person name="Gellesch M."/>
            <person name="Goldberg J."/>
            <person name="Griggs A."/>
            <person name="Gujja S."/>
            <person name="Heilman E."/>
            <person name="Heiman D."/>
            <person name="Hepburn T."/>
            <person name="Howarth C."/>
            <person name="Jen D."/>
            <person name="Larson L."/>
            <person name="Mehta T."/>
            <person name="Park D."/>
            <person name="Pearson M."/>
            <person name="Roberts A."/>
            <person name="Saif S."/>
            <person name="Shenoy N."/>
            <person name="Sisk P."/>
            <person name="Stolte C."/>
            <person name="Sykes S."/>
            <person name="Thomson T."/>
            <person name="Walk T."/>
            <person name="White J."/>
            <person name="Yandava C."/>
            <person name="Burger G."/>
            <person name="Gray M.W."/>
            <person name="Holland P.W.H."/>
            <person name="King N."/>
            <person name="Lang F.B.F."/>
            <person name="Roger A.J."/>
            <person name="Ruiz-Trillo I."/>
            <person name="Lander E."/>
            <person name="Nusbaum C."/>
        </authorList>
    </citation>
    <scope>NUCLEOTIDE SEQUENCE [LARGE SCALE GENOMIC DNA]</scope>
    <source>
        <strain evidence="4 5">ATCC 50062</strain>
    </source>
</reference>
<dbReference type="InterPro" id="IPR023298">
    <property type="entry name" value="ATPase_P-typ_TM_dom_sf"/>
</dbReference>
<feature type="transmembrane region" description="Helical" evidence="1">
    <location>
        <begin position="76"/>
        <end position="95"/>
    </location>
</feature>
<dbReference type="AlphaFoldDB" id="A0A0L0DPI3"/>
<keyword evidence="1" id="KW-0812">Transmembrane</keyword>
<dbReference type="InterPro" id="IPR032631">
    <property type="entry name" value="P-type_ATPase_N"/>
</dbReference>
<name>A0A0L0DPI3_THETB</name>
<sequence length="395" mass="45004">MFCKRSKGAESIREVRGGDPTMATSFPTNKISNTKYTIYNFLFLNLYEQFSRFMNIYFLIIACLQLWNAITPVNPLTTWLPLILIFLVSAIKEGLDDYFRYKADKEANNRAVQVSRDGVLVEMRAADIVVGDILYMVENEQIAADVVLLKSSSDGAAYIETANLDGETDLKSRTCLAETQELSGSQVLNFKGVCECAAPNPEIYKFDSRLRLTTDANAESLSLSAKQTALQGCMLRNTEWVYGMVVYTGNETKIGKNKRIPPTKWTHLDQLINKATVAIFTLQVCFIIAFGIAGALWREDKGKKMEYLLVSKEEWYDPIVIPLRFMLLMSFMIPISLKVTMDMVKFYYAQLINWDIHMYDEETNTPAEAKNTAISEDLGQLEYIFRTRPEPLRRT</sequence>
<dbReference type="STRING" id="461836.A0A0L0DPI3"/>
<keyword evidence="5" id="KW-1185">Reference proteome</keyword>
<dbReference type="GO" id="GO:0005886">
    <property type="term" value="C:plasma membrane"/>
    <property type="evidence" value="ECO:0007669"/>
    <property type="project" value="TreeGrafter"/>
</dbReference>
<feature type="transmembrane region" description="Helical" evidence="1">
    <location>
        <begin position="53"/>
        <end position="70"/>
    </location>
</feature>